<organism evidence="7 8">
    <name type="scientific">Nitrosococcus watsoni (strain C-113)</name>
    <dbReference type="NCBI Taxonomy" id="105559"/>
    <lineage>
        <taxon>Bacteria</taxon>
        <taxon>Pseudomonadati</taxon>
        <taxon>Pseudomonadota</taxon>
        <taxon>Gammaproteobacteria</taxon>
        <taxon>Chromatiales</taxon>
        <taxon>Chromatiaceae</taxon>
        <taxon>Nitrosococcus</taxon>
    </lineage>
</organism>
<dbReference type="InterPro" id="IPR000292">
    <property type="entry name" value="For/NO2_transpt"/>
</dbReference>
<feature type="transmembrane region" description="Helical" evidence="6">
    <location>
        <begin position="119"/>
        <end position="145"/>
    </location>
</feature>
<keyword evidence="2 6" id="KW-0812">Transmembrane</keyword>
<feature type="region of interest" description="Disordered" evidence="5">
    <location>
        <begin position="279"/>
        <end position="304"/>
    </location>
</feature>
<proteinExistence type="predicted"/>
<feature type="transmembrane region" description="Helical" evidence="6">
    <location>
        <begin position="38"/>
        <end position="63"/>
    </location>
</feature>
<reference evidence="7 8" key="1">
    <citation type="submission" date="2010-06" db="EMBL/GenBank/DDBJ databases">
        <title>Complete sequence of chromosome of Nitrosococcus watsoni C-113.</title>
        <authorList>
            <consortium name="US DOE Joint Genome Institute"/>
            <person name="Lucas S."/>
            <person name="Copeland A."/>
            <person name="Lapidus A."/>
            <person name="Cheng J.-F."/>
            <person name="Bruce D."/>
            <person name="Goodwin L."/>
            <person name="Pitluck S."/>
            <person name="Malfatti S.A."/>
            <person name="Chain P.S.G."/>
            <person name="Land M."/>
            <person name="Hauser L."/>
            <person name="Kyrpides N."/>
            <person name="Ivanova N."/>
            <person name="Cambell M.A."/>
            <person name="Heidelberg J.F."/>
            <person name="Klotz M.G."/>
            <person name="Woyke T."/>
        </authorList>
    </citation>
    <scope>NUCLEOTIDE SEQUENCE [LARGE SCALE GENOMIC DNA]</scope>
    <source>
        <strain evidence="7 8">C-113</strain>
    </source>
</reference>
<dbReference type="PANTHER" id="PTHR30520">
    <property type="entry name" value="FORMATE TRANSPORTER-RELATED"/>
    <property type="match status" value="1"/>
</dbReference>
<feature type="transmembrane region" description="Helical" evidence="6">
    <location>
        <begin position="69"/>
        <end position="89"/>
    </location>
</feature>
<keyword evidence="3 6" id="KW-1133">Transmembrane helix</keyword>
<evidence type="ECO:0000256" key="1">
    <source>
        <dbReference type="ARBA" id="ARBA00004141"/>
    </source>
</evidence>
<dbReference type="AlphaFoldDB" id="D8KAJ6"/>
<dbReference type="OrthoDB" id="261587at2"/>
<keyword evidence="4 6" id="KW-0472">Membrane</keyword>
<dbReference type="PANTHER" id="PTHR30520:SF2">
    <property type="entry name" value="INNER MEMBRANE PROTEIN YFDC"/>
    <property type="match status" value="1"/>
</dbReference>
<dbReference type="Gene3D" id="1.20.1080.10">
    <property type="entry name" value="Glycerol uptake facilitator protein"/>
    <property type="match status" value="1"/>
</dbReference>
<evidence type="ECO:0000256" key="2">
    <source>
        <dbReference type="ARBA" id="ARBA00022692"/>
    </source>
</evidence>
<evidence type="ECO:0000256" key="6">
    <source>
        <dbReference type="SAM" id="Phobius"/>
    </source>
</evidence>
<dbReference type="InterPro" id="IPR023271">
    <property type="entry name" value="Aquaporin-like"/>
</dbReference>
<comment type="subcellular location">
    <subcellularLocation>
        <location evidence="1">Membrane</location>
        <topology evidence="1">Multi-pass membrane protein</topology>
    </subcellularLocation>
</comment>
<gene>
    <name evidence="7" type="ordered locus">Nwat_2646</name>
</gene>
<dbReference type="Pfam" id="PF01226">
    <property type="entry name" value="Form_Nir_trans"/>
    <property type="match status" value="1"/>
</dbReference>
<evidence type="ECO:0000256" key="4">
    <source>
        <dbReference type="ARBA" id="ARBA00023136"/>
    </source>
</evidence>
<feature type="transmembrane region" description="Helical" evidence="6">
    <location>
        <begin position="239"/>
        <end position="258"/>
    </location>
</feature>
<feature type="transmembrane region" description="Helical" evidence="6">
    <location>
        <begin position="165"/>
        <end position="186"/>
    </location>
</feature>
<dbReference type="HOGENOM" id="CLU_061519_2_0_6"/>
<feature type="transmembrane region" description="Helical" evidence="6">
    <location>
        <begin position="198"/>
        <end position="227"/>
    </location>
</feature>
<evidence type="ECO:0000256" key="3">
    <source>
        <dbReference type="ARBA" id="ARBA00022989"/>
    </source>
</evidence>
<dbReference type="Proteomes" id="UP000000393">
    <property type="component" value="Chromosome"/>
</dbReference>
<dbReference type="GO" id="GO:0005886">
    <property type="term" value="C:plasma membrane"/>
    <property type="evidence" value="ECO:0007669"/>
    <property type="project" value="TreeGrafter"/>
</dbReference>
<protein>
    <submittedName>
        <fullName evidence="7">Formate/nitrite transporter</fullName>
    </submittedName>
</protein>
<dbReference type="GO" id="GO:0015499">
    <property type="term" value="F:formate transmembrane transporter activity"/>
    <property type="evidence" value="ECO:0007669"/>
    <property type="project" value="TreeGrafter"/>
</dbReference>
<dbReference type="EMBL" id="CP002086">
    <property type="protein sequence ID" value="ADJ29423.1"/>
    <property type="molecule type" value="Genomic_DNA"/>
</dbReference>
<dbReference type="eggNOG" id="COG2116">
    <property type="taxonomic scope" value="Bacteria"/>
</dbReference>
<sequence length="304" mass="32554">MKSDSSDFPRETQKSYREILLGEILQGEGELKRSTGGLLLSGFSAGLDIGFSVFLMAVMFTLVQNQLPSAIVEILVANLYAVGFIFVVIGRSELFTEHTTLAVFPVLAKQAKVTALVRLWGLVYFSNLVGATIFALLATLVGLGLEVASPEAYGHLAQRLTNHSGAVLLLGGILAGWLMGLLSWLVKAATETISQIFIVWLVTSAIGLGHLPHCIVGTVEILAGLFAAQGITVGDFGRFLWWTTLGNAVGGVLFVAIIKFSHAVQSAKVAEETEVEETARELGLEKSETGNAHAEKIFSNEHPD</sequence>
<dbReference type="STRING" id="105559.Nwat_2646"/>
<evidence type="ECO:0000313" key="8">
    <source>
        <dbReference type="Proteomes" id="UP000000393"/>
    </source>
</evidence>
<evidence type="ECO:0000256" key="5">
    <source>
        <dbReference type="SAM" id="MobiDB-lite"/>
    </source>
</evidence>
<dbReference type="RefSeq" id="WP_013221491.1">
    <property type="nucleotide sequence ID" value="NC_014315.1"/>
</dbReference>
<accession>D8KAJ6</accession>
<keyword evidence="8" id="KW-1185">Reference proteome</keyword>
<dbReference type="KEGG" id="nwa:Nwat_2646"/>
<evidence type="ECO:0000313" key="7">
    <source>
        <dbReference type="EMBL" id="ADJ29423.1"/>
    </source>
</evidence>
<name>D8KAJ6_NITWC</name>